<dbReference type="InterPro" id="IPR000914">
    <property type="entry name" value="SBP_5_dom"/>
</dbReference>
<dbReference type="AlphaFoldDB" id="D1BF70"/>
<dbReference type="Gene3D" id="3.10.105.10">
    <property type="entry name" value="Dipeptide-binding Protein, Domain 3"/>
    <property type="match status" value="1"/>
</dbReference>
<dbReference type="HOGENOM" id="CLU_017028_8_2_11"/>
<dbReference type="CDD" id="cd08500">
    <property type="entry name" value="PBP2_NikA_DppA_OppA_like_4"/>
    <property type="match status" value="1"/>
</dbReference>
<dbReference type="PANTHER" id="PTHR30290">
    <property type="entry name" value="PERIPLASMIC BINDING COMPONENT OF ABC TRANSPORTER"/>
    <property type="match status" value="1"/>
</dbReference>
<dbReference type="Pfam" id="PF00496">
    <property type="entry name" value="SBP_bac_5"/>
    <property type="match status" value="1"/>
</dbReference>
<protein>
    <submittedName>
        <fullName evidence="2">ABC-type dipeptide transport system, periplasmic component</fullName>
    </submittedName>
</protein>
<evidence type="ECO:0000313" key="2">
    <source>
        <dbReference type="EMBL" id="ACZ21366.1"/>
    </source>
</evidence>
<dbReference type="OrthoDB" id="9764591at2"/>
<dbReference type="PANTHER" id="PTHR30290:SF62">
    <property type="entry name" value="OLIGOPEPTIDE ABC TRANSPORTER, PERIPLASMIC OLIGOPEPTIDE-BINDING PROTEIN"/>
    <property type="match status" value="1"/>
</dbReference>
<feature type="domain" description="Solute-binding protein family 5" evidence="1">
    <location>
        <begin position="131"/>
        <end position="557"/>
    </location>
</feature>
<dbReference type="GO" id="GO:1904680">
    <property type="term" value="F:peptide transmembrane transporter activity"/>
    <property type="evidence" value="ECO:0007669"/>
    <property type="project" value="TreeGrafter"/>
</dbReference>
<dbReference type="SUPFAM" id="SSF53850">
    <property type="entry name" value="Periplasmic binding protein-like II"/>
    <property type="match status" value="1"/>
</dbReference>
<proteinExistence type="predicted"/>
<dbReference type="RefSeq" id="WP_012866435.1">
    <property type="nucleotide sequence ID" value="NC_013521.1"/>
</dbReference>
<dbReference type="InterPro" id="IPR006311">
    <property type="entry name" value="TAT_signal"/>
</dbReference>
<reference evidence="2 3" key="1">
    <citation type="journal article" date="2009" name="Stand. Genomic Sci.">
        <title>Complete genome sequence of Sanguibacter keddieii type strain (ST-74).</title>
        <authorList>
            <person name="Ivanova N."/>
            <person name="Sikorski J."/>
            <person name="Sims D."/>
            <person name="Brettin T."/>
            <person name="Detter J.C."/>
            <person name="Han C."/>
            <person name="Lapidus A."/>
            <person name="Copeland A."/>
            <person name="Glavina Del Rio T."/>
            <person name="Nolan M."/>
            <person name="Chen F."/>
            <person name="Lucas S."/>
            <person name="Tice H."/>
            <person name="Cheng J.F."/>
            <person name="Bruce D."/>
            <person name="Goodwin L."/>
            <person name="Pitluck S."/>
            <person name="Pati A."/>
            <person name="Mavromatis K."/>
            <person name="Chen A."/>
            <person name="Palaniappan K."/>
            <person name="D'haeseleer P."/>
            <person name="Chain P."/>
            <person name="Bristow J."/>
            <person name="Eisen J.A."/>
            <person name="Markowitz V."/>
            <person name="Hugenholtz P."/>
            <person name="Goker M."/>
            <person name="Pukall R."/>
            <person name="Klenk H.P."/>
            <person name="Kyrpides N.C."/>
        </authorList>
    </citation>
    <scope>NUCLEOTIDE SEQUENCE [LARGE SCALE GENOMIC DNA]</scope>
    <source>
        <strain evidence="3">ATCC 51767 / DSM 10542 / NCFB 3025 / ST-74</strain>
    </source>
</reference>
<dbReference type="KEGG" id="ske:Sked_14300"/>
<dbReference type="PROSITE" id="PS51318">
    <property type="entry name" value="TAT"/>
    <property type="match status" value="1"/>
</dbReference>
<dbReference type="Proteomes" id="UP000000322">
    <property type="component" value="Chromosome"/>
</dbReference>
<dbReference type="InterPro" id="IPR039424">
    <property type="entry name" value="SBP_5"/>
</dbReference>
<sequence>MEGPPDARPTPPPQGTGISRRAVLLGGAFAAAASLSGCSFMTLEPRVSSTPVAPLPGQKEAPMLAARVAAGTLPPLEQRLPVDPQVITPTDREGVYGGRWRSGMLGTVSVYQAYTYAASDALLSWDPDFTEPVPDIAESVEVLDGGKTFLFTLREGVRWSDGEPFTSDDVVFAYDEVMSHPDLLVSPPQEFTTDGTPGRIEKIDDRRFAFRFEGVNGMFLAHLAGPTGYILVLYPRHYLEQFHADHTPGADQAAQDAGFGGWGDHFFSKVGRGYWDLPRWQTTELPTVACWNVRTPLGQGSRLVLERNPYYYKVDPSGRQLPYLDEVVLEIIGDPQLMTIQASNGEITLPQSDVTTLDNKPVLAANRDRGRYHLVEAITAEQNQLSLQLNLNTEDLGLREVFLERDFRVALSLATDRRQIIDAVYQRQGEPWQLAPRRESPFYDEEMATQHTALDLDAANALLDGLGLTERDGNGLRLRRDGVPLTFDMAVITQRPSSISALDLISQQWRRVGVGMRVQSMDRSLFTQRRSLNQLDAAVGSAGGGLLDAMYDPRLWLPHNAECQWAPLWALWFITDGAEGEEPIAPVLEQMELYRELGRTLDMDEQMALFRQVLAIAKREFYTIGVCLPAGDYSVVQDDFVNFPSTFISSFIYPTPGPMRPEQFSMEATAG</sequence>
<keyword evidence="3" id="KW-1185">Reference proteome</keyword>
<dbReference type="EMBL" id="CP001819">
    <property type="protein sequence ID" value="ACZ21366.1"/>
    <property type="molecule type" value="Genomic_DNA"/>
</dbReference>
<evidence type="ECO:0000259" key="1">
    <source>
        <dbReference type="Pfam" id="PF00496"/>
    </source>
</evidence>
<dbReference type="Gene3D" id="3.40.190.10">
    <property type="entry name" value="Periplasmic binding protein-like II"/>
    <property type="match status" value="1"/>
</dbReference>
<evidence type="ECO:0000313" key="3">
    <source>
        <dbReference type="Proteomes" id="UP000000322"/>
    </source>
</evidence>
<dbReference type="GO" id="GO:0015833">
    <property type="term" value="P:peptide transport"/>
    <property type="evidence" value="ECO:0007669"/>
    <property type="project" value="TreeGrafter"/>
</dbReference>
<dbReference type="eggNOG" id="COG0747">
    <property type="taxonomic scope" value="Bacteria"/>
</dbReference>
<dbReference type="STRING" id="446469.Sked_14300"/>
<accession>D1BF70</accession>
<organism evidence="2 3">
    <name type="scientific">Sanguibacter keddieii (strain ATCC 51767 / DSM 10542 / NCFB 3025 / ST-74)</name>
    <dbReference type="NCBI Taxonomy" id="446469"/>
    <lineage>
        <taxon>Bacteria</taxon>
        <taxon>Bacillati</taxon>
        <taxon>Actinomycetota</taxon>
        <taxon>Actinomycetes</taxon>
        <taxon>Micrococcales</taxon>
        <taxon>Sanguibacteraceae</taxon>
        <taxon>Sanguibacter</taxon>
    </lineage>
</organism>
<name>D1BF70_SANKS</name>
<gene>
    <name evidence="2" type="ordered locus">Sked_14300</name>
</gene>